<feature type="transmembrane region" description="Helical" evidence="2">
    <location>
        <begin position="166"/>
        <end position="188"/>
    </location>
</feature>
<evidence type="ECO:0000313" key="3">
    <source>
        <dbReference type="EMBL" id="WUG94344.1"/>
    </source>
</evidence>
<gene>
    <name evidence="3" type="ORF">OHB29_15500</name>
</gene>
<feature type="region of interest" description="Disordered" evidence="1">
    <location>
        <begin position="1"/>
        <end position="28"/>
    </location>
</feature>
<accession>A0ABZ1NRI1</accession>
<dbReference type="RefSeq" id="WP_328338785.1">
    <property type="nucleotide sequence ID" value="NZ_CP107906.1"/>
</dbReference>
<keyword evidence="2" id="KW-0472">Membrane</keyword>
<sequence>MTARNENNENNENADGRRDGSDGCGDGEYGGMDALMAAIVGDPVPEGARQDADYVAAHRAAVTDVALLREQLMLMGDTLARGDGAQLEAGAGTEAGAGAQARADAGDPAEAGEPAGRTPAAGPAAGPGTAAHAAGPGTAADPSVRVLPVRPRGAAPRRGRPRPLSIALRGLVAAAAATVVVGMGWLVVQGGAGSGDGSAGSSAADSAARPQHGSEDAKLGHAGYLACAGLVVEGTVAEVEPVPGTGQERVTLDVERSYKPAKGQERVVFPMSEDVDPRLRPGDHVLVGITGGQAEPDLWSVGEKEIARERAWITAALPGSRTIPCP</sequence>
<dbReference type="EMBL" id="CP107906">
    <property type="protein sequence ID" value="WUG94344.1"/>
    <property type="molecule type" value="Genomic_DNA"/>
</dbReference>
<keyword evidence="2" id="KW-0812">Transmembrane</keyword>
<dbReference type="Proteomes" id="UP001341259">
    <property type="component" value="Chromosome"/>
</dbReference>
<name>A0ABZ1NRI1_STRVL</name>
<evidence type="ECO:0008006" key="5">
    <source>
        <dbReference type="Google" id="ProtNLM"/>
    </source>
</evidence>
<protein>
    <recommendedName>
        <fullName evidence="5">DUF5667 domain-containing protein</fullName>
    </recommendedName>
</protein>
<evidence type="ECO:0000256" key="1">
    <source>
        <dbReference type="SAM" id="MobiDB-lite"/>
    </source>
</evidence>
<organism evidence="3 4">
    <name type="scientific">Streptomyces violaceus</name>
    <name type="common">Streptomyces venezuelae</name>
    <dbReference type="NCBI Taxonomy" id="1936"/>
    <lineage>
        <taxon>Bacteria</taxon>
        <taxon>Bacillati</taxon>
        <taxon>Actinomycetota</taxon>
        <taxon>Actinomycetes</taxon>
        <taxon>Kitasatosporales</taxon>
        <taxon>Streptomycetaceae</taxon>
        <taxon>Streptomyces</taxon>
    </lineage>
</organism>
<evidence type="ECO:0000256" key="2">
    <source>
        <dbReference type="SAM" id="Phobius"/>
    </source>
</evidence>
<feature type="compositionally biased region" description="Low complexity" evidence="1">
    <location>
        <begin position="199"/>
        <end position="208"/>
    </location>
</feature>
<feature type="compositionally biased region" description="Low complexity" evidence="1">
    <location>
        <begin position="94"/>
        <end position="154"/>
    </location>
</feature>
<evidence type="ECO:0000313" key="4">
    <source>
        <dbReference type="Proteomes" id="UP001341259"/>
    </source>
</evidence>
<keyword evidence="2" id="KW-1133">Transmembrane helix</keyword>
<keyword evidence="4" id="KW-1185">Reference proteome</keyword>
<proteinExistence type="predicted"/>
<feature type="region of interest" description="Disordered" evidence="1">
    <location>
        <begin position="192"/>
        <end position="216"/>
    </location>
</feature>
<feature type="region of interest" description="Disordered" evidence="1">
    <location>
        <begin position="94"/>
        <end position="161"/>
    </location>
</feature>
<reference evidence="3 4" key="1">
    <citation type="submission" date="2022-10" db="EMBL/GenBank/DDBJ databases">
        <title>The complete genomes of actinobacterial strains from the NBC collection.</title>
        <authorList>
            <person name="Joergensen T.S."/>
            <person name="Alvarez Arevalo M."/>
            <person name="Sterndorff E.B."/>
            <person name="Faurdal D."/>
            <person name="Vuksanovic O."/>
            <person name="Mourched A.-S."/>
            <person name="Charusanti P."/>
            <person name="Shaw S."/>
            <person name="Blin K."/>
            <person name="Weber T."/>
        </authorList>
    </citation>
    <scope>NUCLEOTIDE SEQUENCE [LARGE SCALE GENOMIC DNA]</scope>
    <source>
        <strain evidence="3 4">NBC_00456</strain>
    </source>
</reference>